<feature type="compositionally biased region" description="Polar residues" evidence="1">
    <location>
        <begin position="9"/>
        <end position="35"/>
    </location>
</feature>
<dbReference type="Pfam" id="PF05901">
    <property type="entry name" value="Excalibur"/>
    <property type="match status" value="1"/>
</dbReference>
<reference evidence="4" key="2">
    <citation type="submission" date="2022-09" db="EMBL/GenBank/DDBJ databases">
        <title>Intensive care unit water sources are persistently colonized with multi-drug resistant bacteria and are the site of extensive horizontal gene transfer of antibiotic resistance genes.</title>
        <authorList>
            <person name="Diorio-Toth L."/>
        </authorList>
    </citation>
    <scope>NUCLEOTIDE SEQUENCE</scope>
    <source>
        <strain evidence="4">GD03659</strain>
    </source>
</reference>
<evidence type="ECO:0000259" key="2">
    <source>
        <dbReference type="SMART" id="SM00894"/>
    </source>
</evidence>
<dbReference type="EMBL" id="JAOCKX010000002">
    <property type="protein sequence ID" value="MDH2129965.1"/>
    <property type="molecule type" value="Genomic_DNA"/>
</dbReference>
<name>A0A2D1R9I4_SPHYA</name>
<evidence type="ECO:0000256" key="1">
    <source>
        <dbReference type="SAM" id="MobiDB-lite"/>
    </source>
</evidence>
<dbReference type="InterPro" id="IPR008613">
    <property type="entry name" value="Excalibur_Ca-bd_domain"/>
</dbReference>
<dbReference type="Proteomes" id="UP001162318">
    <property type="component" value="Unassembled WGS sequence"/>
</dbReference>
<sequence>MSADELDAQQPSGSSATPQRSPRAQTPTGSGTWSYRNCADARAAGAAPIHRGQPGYGAHMDGDGDGIACEPYRGR</sequence>
<feature type="region of interest" description="Disordered" evidence="1">
    <location>
        <begin position="1"/>
        <end position="75"/>
    </location>
</feature>
<dbReference type="EMBL" id="CP020925">
    <property type="protein sequence ID" value="ATP21433.1"/>
    <property type="molecule type" value="Genomic_DNA"/>
</dbReference>
<dbReference type="Proteomes" id="UP000037029">
    <property type="component" value="Chromosome"/>
</dbReference>
<accession>A0A2D1R9I4</accession>
<evidence type="ECO:0000313" key="3">
    <source>
        <dbReference type="EMBL" id="ATP21433.1"/>
    </source>
</evidence>
<feature type="domain" description="Excalibur calcium-binding" evidence="2">
    <location>
        <begin position="34"/>
        <end position="70"/>
    </location>
</feature>
<dbReference type="RefSeq" id="WP_010339627.1">
    <property type="nucleotide sequence ID" value="NZ_DAMCSO010000135.1"/>
</dbReference>
<evidence type="ECO:0000313" key="4">
    <source>
        <dbReference type="EMBL" id="MDH2129965.1"/>
    </source>
</evidence>
<organism evidence="3 5">
    <name type="scientific">Sphingobium yanoikuyae</name>
    <name type="common">Sphingomonas yanoikuyae</name>
    <dbReference type="NCBI Taxonomy" id="13690"/>
    <lineage>
        <taxon>Bacteria</taxon>
        <taxon>Pseudomonadati</taxon>
        <taxon>Pseudomonadota</taxon>
        <taxon>Alphaproteobacteria</taxon>
        <taxon>Sphingomonadales</taxon>
        <taxon>Sphingomonadaceae</taxon>
        <taxon>Sphingobium</taxon>
    </lineage>
</organism>
<dbReference type="AlphaFoldDB" id="A0A2D1R9I4"/>
<dbReference type="SMART" id="SM00894">
    <property type="entry name" value="Excalibur"/>
    <property type="match status" value="1"/>
</dbReference>
<proteinExistence type="predicted"/>
<gene>
    <name evidence="3" type="ORF">BV87_07130</name>
    <name evidence="4" type="ORF">N5J77_02430</name>
</gene>
<evidence type="ECO:0000313" key="5">
    <source>
        <dbReference type="Proteomes" id="UP000037029"/>
    </source>
</evidence>
<reference evidence="3 5" key="1">
    <citation type="submission" date="2017-04" db="EMBL/GenBank/DDBJ databases">
        <title>Characterization, genome and methylation analysis of a phthalic acid esters degrading strain Sphingobium yanoikuyae SHJ.</title>
        <authorList>
            <person name="Feng L."/>
        </authorList>
    </citation>
    <scope>NUCLEOTIDE SEQUENCE [LARGE SCALE GENOMIC DNA]</scope>
    <source>
        <strain evidence="3 5">SHJ</strain>
    </source>
</reference>
<protein>
    <submittedName>
        <fullName evidence="3">Calcium-binding protein</fullName>
    </submittedName>
    <submittedName>
        <fullName evidence="4">Excalibur calcium-binding domain-containing protein</fullName>
    </submittedName>
</protein>